<dbReference type="GO" id="GO:0008168">
    <property type="term" value="F:methyltransferase activity"/>
    <property type="evidence" value="ECO:0007669"/>
    <property type="project" value="UniProtKB-KW"/>
</dbReference>
<keyword evidence="1" id="KW-0808">Transferase</keyword>
<dbReference type="PANTHER" id="PTHR35276:SF1">
    <property type="entry name" value="TRNA (MNM(5)S(2)U34)-METHYLTRANSFERASE, CHLOROPLASTIC"/>
    <property type="match status" value="1"/>
</dbReference>
<evidence type="ECO:0000313" key="1">
    <source>
        <dbReference type="EMBL" id="MDR6225937.1"/>
    </source>
</evidence>
<sequence>MLPGILEQTHEWVSERLPTGGTAVDATMGNGHDLRFLADHVGNAGRVFGFDIQEEAVTRSRLRLEKESLAHRVVLFHDSHEKMKHHLYSQGVLHIDAAMFNLGYLPHGDPAITTQPEATLDAMRQAAEMLHPGGILTAVLYTGHPGGQTEADRVLMWLEELDPKQYQTVRYQILNREHAPLLTAVCKR</sequence>
<name>A0ABU1IN04_9BACL</name>
<comment type="caution">
    <text evidence="1">The sequence shown here is derived from an EMBL/GenBank/DDBJ whole genome shotgun (WGS) entry which is preliminary data.</text>
</comment>
<dbReference type="PANTHER" id="PTHR35276">
    <property type="entry name" value="S-ADENOSYL-L-METHIONINE-DEPENDENT METHYLTRANSFERASES SUPERFAMILY PROTEIN"/>
    <property type="match status" value="1"/>
</dbReference>
<dbReference type="InterPro" id="IPR010719">
    <property type="entry name" value="MnmM_MeTrfase"/>
</dbReference>
<proteinExistence type="predicted"/>
<keyword evidence="2" id="KW-1185">Reference proteome</keyword>
<keyword evidence="1" id="KW-0489">Methyltransferase</keyword>
<dbReference type="Gene3D" id="3.40.50.150">
    <property type="entry name" value="Vaccinia Virus protein VP39"/>
    <property type="match status" value="1"/>
</dbReference>
<organism evidence="1 2">
    <name type="scientific">Desmospora profundinema</name>
    <dbReference type="NCBI Taxonomy" id="1571184"/>
    <lineage>
        <taxon>Bacteria</taxon>
        <taxon>Bacillati</taxon>
        <taxon>Bacillota</taxon>
        <taxon>Bacilli</taxon>
        <taxon>Bacillales</taxon>
        <taxon>Thermoactinomycetaceae</taxon>
        <taxon>Desmospora</taxon>
    </lineage>
</organism>
<reference evidence="1 2" key="1">
    <citation type="submission" date="2023-07" db="EMBL/GenBank/DDBJ databases">
        <title>Genomic Encyclopedia of Type Strains, Phase IV (KMG-IV): sequencing the most valuable type-strain genomes for metagenomic binning, comparative biology and taxonomic classification.</title>
        <authorList>
            <person name="Goeker M."/>
        </authorList>
    </citation>
    <scope>NUCLEOTIDE SEQUENCE [LARGE SCALE GENOMIC DNA]</scope>
    <source>
        <strain evidence="1 2">DSM 45903</strain>
    </source>
</reference>
<dbReference type="RefSeq" id="WP_309865191.1">
    <property type="nucleotide sequence ID" value="NZ_JAVDQG010000004.1"/>
</dbReference>
<dbReference type="EMBL" id="JAVDQG010000004">
    <property type="protein sequence ID" value="MDR6225937.1"/>
    <property type="molecule type" value="Genomic_DNA"/>
</dbReference>
<gene>
    <name evidence="1" type="ORF">JOE21_001943</name>
</gene>
<dbReference type="InterPro" id="IPR029063">
    <property type="entry name" value="SAM-dependent_MTases_sf"/>
</dbReference>
<dbReference type="Pfam" id="PF06962">
    <property type="entry name" value="rRNA_methylase"/>
    <property type="match status" value="1"/>
</dbReference>
<evidence type="ECO:0000313" key="2">
    <source>
        <dbReference type="Proteomes" id="UP001185012"/>
    </source>
</evidence>
<dbReference type="SUPFAM" id="SSF53335">
    <property type="entry name" value="S-adenosyl-L-methionine-dependent methyltransferases"/>
    <property type="match status" value="1"/>
</dbReference>
<protein>
    <submittedName>
        <fullName evidence="1">Methyltransferase</fullName>
    </submittedName>
</protein>
<accession>A0ABU1IN04</accession>
<dbReference type="Proteomes" id="UP001185012">
    <property type="component" value="Unassembled WGS sequence"/>
</dbReference>
<dbReference type="GO" id="GO:0032259">
    <property type="term" value="P:methylation"/>
    <property type="evidence" value="ECO:0007669"/>
    <property type="project" value="UniProtKB-KW"/>
</dbReference>